<accession>A0A1H9Y6M3</accession>
<gene>
    <name evidence="1" type="ORF">SAMN05216412_10153</name>
</gene>
<evidence type="ECO:0000313" key="1">
    <source>
        <dbReference type="EMBL" id="SES64043.1"/>
    </source>
</evidence>
<proteinExistence type="predicted"/>
<protein>
    <submittedName>
        <fullName evidence="1">Uncharacterized protein</fullName>
    </submittedName>
</protein>
<dbReference type="RefSeq" id="WP_074703704.1">
    <property type="nucleotide sequence ID" value="NZ_FOHI01000001.1"/>
</dbReference>
<dbReference type="AlphaFoldDB" id="A0A1H9Y6M3"/>
<dbReference type="Proteomes" id="UP000183339">
    <property type="component" value="Unassembled WGS sequence"/>
</dbReference>
<sequence length="116" mass="12808">MEFTWQPLGRLIEFEQRDQGGVQTRVADEVARLSGMRSRKCPKFALQAAKHLARVLDAGVGELDQQVEIVIRPARDVHTAAITVTGNVILSLDGELIFNAARAFCNWDEGFRGQGA</sequence>
<dbReference type="EMBL" id="FOHI01000001">
    <property type="protein sequence ID" value="SES64043.1"/>
    <property type="molecule type" value="Genomic_DNA"/>
</dbReference>
<reference evidence="1 2" key="1">
    <citation type="submission" date="2016-10" db="EMBL/GenBank/DDBJ databases">
        <authorList>
            <person name="de Groot N.N."/>
        </authorList>
    </citation>
    <scope>NUCLEOTIDE SEQUENCE [LARGE SCALE GENOMIC DNA]</scope>
    <source>
        <strain evidence="1 2">Nl7</strain>
    </source>
</reference>
<organism evidence="1 2">
    <name type="scientific">Nitrosospira multiformis</name>
    <dbReference type="NCBI Taxonomy" id="1231"/>
    <lineage>
        <taxon>Bacteria</taxon>
        <taxon>Pseudomonadati</taxon>
        <taxon>Pseudomonadota</taxon>
        <taxon>Betaproteobacteria</taxon>
        <taxon>Nitrosomonadales</taxon>
        <taxon>Nitrosomonadaceae</taxon>
        <taxon>Nitrosospira</taxon>
    </lineage>
</organism>
<evidence type="ECO:0000313" key="2">
    <source>
        <dbReference type="Proteomes" id="UP000183339"/>
    </source>
</evidence>
<name>A0A1H9Y6M3_9PROT</name>